<evidence type="ECO:0000259" key="2">
    <source>
        <dbReference type="Pfam" id="PF00534"/>
    </source>
</evidence>
<reference evidence="4" key="1">
    <citation type="submission" date="2017-03" db="EMBL/GenBank/DDBJ databases">
        <authorList>
            <person name="Monnet C."/>
        </authorList>
    </citation>
    <scope>NUCLEOTIDE SEQUENCE [LARGE SCALE GENOMIC DNA]</scope>
    <source>
        <strain evidence="4">ATCC 49514</strain>
    </source>
</reference>
<dbReference type="Gene3D" id="3.40.50.2000">
    <property type="entry name" value="Glycogen Phosphorylase B"/>
    <property type="match status" value="1"/>
</dbReference>
<accession>A0A2H1KI21</accession>
<dbReference type="EMBL" id="FXYX01000033">
    <property type="protein sequence ID" value="SMX98862.1"/>
    <property type="molecule type" value="Genomic_DNA"/>
</dbReference>
<gene>
    <name evidence="3" type="ORF">BI49514_03030</name>
</gene>
<dbReference type="Proteomes" id="UP000234382">
    <property type="component" value="Unassembled WGS sequence"/>
</dbReference>
<sequence length="411" mass="46600">MRDFDPLWYLGAYPDVRALGMEPHDHYQKYGKMMGRKPVPDVRALSRLVFVVPDISTIGGMASRTRTTLSHGQSRSIEYYAITARAANGGRQAGEYCYATDPVEFERALNAWLPTDTAMVISNNAIRSFPTAVRKRIQQFPIIYICAGQMAFMLQDSKILKDREYVRNFRAMRIMSFSEGDINFQRQLGIHGQVRGFAPVKQRELNMYDVSKNVRIGYVGRIDFHAKDCEKLLDVAQSLRDRSWGPLRVYTTDGRNSHDYSRFRSMIEEQGLEDQFEIVLNETDKTVIYEDLAVLVVPSKKESFGNVVVESMSFGVPVIAASYAPGPAEIIEDGRSGWLLDEFTGSSVVRLVDALTPDRLHRASVCAFERHKHYRVEAHVEQIEELARGAVESFTGVNTLPVFPYMKILDG</sequence>
<dbReference type="GO" id="GO:0016757">
    <property type="term" value="F:glycosyltransferase activity"/>
    <property type="evidence" value="ECO:0007669"/>
    <property type="project" value="InterPro"/>
</dbReference>
<feature type="domain" description="Glycosyl transferase family 1" evidence="2">
    <location>
        <begin position="214"/>
        <end position="359"/>
    </location>
</feature>
<dbReference type="InterPro" id="IPR001296">
    <property type="entry name" value="Glyco_trans_1"/>
</dbReference>
<dbReference type="PANTHER" id="PTHR12526:SF630">
    <property type="entry name" value="GLYCOSYLTRANSFERASE"/>
    <property type="match status" value="1"/>
</dbReference>
<keyword evidence="4" id="KW-1185">Reference proteome</keyword>
<evidence type="ECO:0000256" key="1">
    <source>
        <dbReference type="ARBA" id="ARBA00022679"/>
    </source>
</evidence>
<dbReference type="PANTHER" id="PTHR12526">
    <property type="entry name" value="GLYCOSYLTRANSFERASE"/>
    <property type="match status" value="1"/>
</dbReference>
<protein>
    <submittedName>
        <fullName evidence="3">Glycosyltransferase involved in cell wall bisynthesis</fullName>
    </submittedName>
</protein>
<dbReference type="CDD" id="cd03801">
    <property type="entry name" value="GT4_PimA-like"/>
    <property type="match status" value="1"/>
</dbReference>
<dbReference type="AlphaFoldDB" id="A0A2H1KI21"/>
<dbReference type="SUPFAM" id="SSF53756">
    <property type="entry name" value="UDP-Glycosyltransferase/glycogen phosphorylase"/>
    <property type="match status" value="1"/>
</dbReference>
<dbReference type="Pfam" id="PF00534">
    <property type="entry name" value="Glycos_transf_1"/>
    <property type="match status" value="1"/>
</dbReference>
<proteinExistence type="predicted"/>
<organism evidence="3 4">
    <name type="scientific">Brevibacterium iodinum ATCC 49514</name>
    <dbReference type="NCBI Taxonomy" id="1255616"/>
    <lineage>
        <taxon>Bacteria</taxon>
        <taxon>Bacillati</taxon>
        <taxon>Actinomycetota</taxon>
        <taxon>Actinomycetes</taxon>
        <taxon>Micrococcales</taxon>
        <taxon>Brevibacteriaceae</taxon>
        <taxon>Brevibacterium</taxon>
    </lineage>
</organism>
<keyword evidence="1 3" id="KW-0808">Transferase</keyword>
<name>A0A2H1KI21_9MICO</name>
<evidence type="ECO:0000313" key="3">
    <source>
        <dbReference type="EMBL" id="SMX98862.1"/>
    </source>
</evidence>
<evidence type="ECO:0000313" key="4">
    <source>
        <dbReference type="Proteomes" id="UP000234382"/>
    </source>
</evidence>